<evidence type="ECO:0000313" key="6">
    <source>
        <dbReference type="EMBL" id="PKU22945.1"/>
    </source>
</evidence>
<dbReference type="Pfam" id="PF00216">
    <property type="entry name" value="Bac_DNA_binding"/>
    <property type="match status" value="1"/>
</dbReference>
<dbReference type="GO" id="GO:1990103">
    <property type="term" value="C:DnaA-HU complex"/>
    <property type="evidence" value="ECO:0007669"/>
    <property type="project" value="UniProtKB-ARBA"/>
</dbReference>
<dbReference type="GO" id="GO:0005829">
    <property type="term" value="C:cytosol"/>
    <property type="evidence" value="ECO:0007669"/>
    <property type="project" value="TreeGrafter"/>
</dbReference>
<gene>
    <name evidence="6" type="ORF">CWS72_19010</name>
</gene>
<evidence type="ECO:0000256" key="4">
    <source>
        <dbReference type="ARBA" id="ARBA00023125"/>
    </source>
</evidence>
<keyword evidence="3" id="KW-0226">DNA condensation</keyword>
<keyword evidence="7" id="KW-1185">Reference proteome</keyword>
<dbReference type="OrthoDB" id="9804203at2"/>
<comment type="similarity">
    <text evidence="2 5">Belongs to the bacterial histone-like protein family.</text>
</comment>
<dbReference type="GO" id="GO:0006270">
    <property type="term" value="P:DNA replication initiation"/>
    <property type="evidence" value="ECO:0007669"/>
    <property type="project" value="UniProtKB-ARBA"/>
</dbReference>
<dbReference type="SUPFAM" id="SSF47729">
    <property type="entry name" value="IHF-like DNA-binding proteins"/>
    <property type="match status" value="1"/>
</dbReference>
<dbReference type="SMART" id="SM00411">
    <property type="entry name" value="BHL"/>
    <property type="match status" value="1"/>
</dbReference>
<dbReference type="PROSITE" id="PS00045">
    <property type="entry name" value="HISTONE_LIKE"/>
    <property type="match status" value="1"/>
</dbReference>
<name>A0A2N3PRC0_9PROT</name>
<dbReference type="PRINTS" id="PR01727">
    <property type="entry name" value="DNABINDINGHU"/>
</dbReference>
<dbReference type="GO" id="GO:0030261">
    <property type="term" value="P:chromosome condensation"/>
    <property type="evidence" value="ECO:0007669"/>
    <property type="project" value="UniProtKB-KW"/>
</dbReference>
<evidence type="ECO:0000256" key="2">
    <source>
        <dbReference type="ARBA" id="ARBA00010529"/>
    </source>
</evidence>
<evidence type="ECO:0000313" key="7">
    <source>
        <dbReference type="Proteomes" id="UP000233293"/>
    </source>
</evidence>
<dbReference type="GO" id="GO:0042802">
    <property type="term" value="F:identical protein binding"/>
    <property type="evidence" value="ECO:0007669"/>
    <property type="project" value="UniProtKB-ARBA"/>
</dbReference>
<evidence type="ECO:0000256" key="1">
    <source>
        <dbReference type="ARBA" id="ARBA00003819"/>
    </source>
</evidence>
<dbReference type="AlphaFoldDB" id="A0A2N3PRC0"/>
<comment type="caution">
    <text evidence="6">The sequence shown here is derived from an EMBL/GenBank/DDBJ whole genome shotgun (WGS) entry which is preliminary data.</text>
</comment>
<dbReference type="InterPro" id="IPR000119">
    <property type="entry name" value="Hist_DNA-bd"/>
</dbReference>
<dbReference type="Proteomes" id="UP000233293">
    <property type="component" value="Unassembled WGS sequence"/>
</dbReference>
<dbReference type="EMBL" id="PIUM01000025">
    <property type="protein sequence ID" value="PKU22945.1"/>
    <property type="molecule type" value="Genomic_DNA"/>
</dbReference>
<accession>A0A2N3PRC0</accession>
<evidence type="ECO:0000256" key="3">
    <source>
        <dbReference type="ARBA" id="ARBA00023067"/>
    </source>
</evidence>
<dbReference type="GO" id="GO:0003677">
    <property type="term" value="F:DNA binding"/>
    <property type="evidence" value="ECO:0007669"/>
    <property type="project" value="UniProtKB-KW"/>
</dbReference>
<dbReference type="RefSeq" id="WP_101252219.1">
    <property type="nucleotide sequence ID" value="NZ_PIUM01000025.1"/>
</dbReference>
<organism evidence="6 7">
    <name type="scientific">Telmatospirillum siberiense</name>
    <dbReference type="NCBI Taxonomy" id="382514"/>
    <lineage>
        <taxon>Bacteria</taxon>
        <taxon>Pseudomonadati</taxon>
        <taxon>Pseudomonadota</taxon>
        <taxon>Alphaproteobacteria</taxon>
        <taxon>Rhodospirillales</taxon>
        <taxon>Rhodospirillaceae</taxon>
        <taxon>Telmatospirillum</taxon>
    </lineage>
</organism>
<dbReference type="GO" id="GO:0006351">
    <property type="term" value="P:DNA-templated transcription"/>
    <property type="evidence" value="ECO:0007669"/>
    <property type="project" value="UniProtKB-ARBA"/>
</dbReference>
<dbReference type="PANTHER" id="PTHR33175:SF3">
    <property type="entry name" value="DNA-BINDING PROTEIN HU-BETA"/>
    <property type="match status" value="1"/>
</dbReference>
<dbReference type="CDD" id="cd13831">
    <property type="entry name" value="HU"/>
    <property type="match status" value="1"/>
</dbReference>
<keyword evidence="4 6" id="KW-0238">DNA-binding</keyword>
<evidence type="ECO:0000256" key="5">
    <source>
        <dbReference type="RuleBase" id="RU003939"/>
    </source>
</evidence>
<dbReference type="InterPro" id="IPR010992">
    <property type="entry name" value="IHF-like_DNA-bd_dom_sf"/>
</dbReference>
<dbReference type="FunFam" id="4.10.520.10:FF:000001">
    <property type="entry name" value="DNA-binding protein HU"/>
    <property type="match status" value="1"/>
</dbReference>
<dbReference type="GO" id="GO:1990178">
    <property type="term" value="C:HU-DNA complex"/>
    <property type="evidence" value="ECO:0007669"/>
    <property type="project" value="UniProtKB-ARBA"/>
</dbReference>
<comment type="function">
    <text evidence="1">Histone-like DNA-binding protein which is capable of wrapping DNA to stabilize it, and thus to prevent its denaturation under extreme environmental conditions.</text>
</comment>
<dbReference type="GO" id="GO:0030527">
    <property type="term" value="F:structural constituent of chromatin"/>
    <property type="evidence" value="ECO:0007669"/>
    <property type="project" value="InterPro"/>
</dbReference>
<proteinExistence type="inferred from homology"/>
<reference evidence="7" key="1">
    <citation type="submission" date="2017-12" db="EMBL/GenBank/DDBJ databases">
        <title>Draft genome sequence of Telmatospirillum siberiense 26-4b1T, an acidotolerant peatland alphaproteobacterium potentially involved in sulfur cycling.</title>
        <authorList>
            <person name="Hausmann B."/>
            <person name="Pjevac P."/>
            <person name="Schreck K."/>
            <person name="Herbold C.W."/>
            <person name="Daims H."/>
            <person name="Wagner M."/>
            <person name="Pester M."/>
            <person name="Loy A."/>
        </authorList>
    </citation>
    <scope>NUCLEOTIDE SEQUENCE [LARGE SCALE GENOMIC DNA]</scope>
    <source>
        <strain evidence="7">26-4b1</strain>
    </source>
</reference>
<dbReference type="Gene3D" id="4.10.520.10">
    <property type="entry name" value="IHF-like DNA-binding proteins"/>
    <property type="match status" value="1"/>
</dbReference>
<sequence>MNKTDLVAKVAELASLSKADADKVTDAIFTAITGALKDGGDVRLIGFGAFSVAARAARDGKNPRTGEKISIPASKAPRFVAGKALKDAVNG</sequence>
<dbReference type="PANTHER" id="PTHR33175">
    <property type="entry name" value="DNA-BINDING PROTEIN HU"/>
    <property type="match status" value="1"/>
</dbReference>
<protein>
    <submittedName>
        <fullName evidence="6">DNA-binding protein HU</fullName>
    </submittedName>
</protein>
<dbReference type="InterPro" id="IPR020816">
    <property type="entry name" value="Histone-like_DNA-bd_CS"/>
</dbReference>